<evidence type="ECO:0000256" key="3">
    <source>
        <dbReference type="ARBA" id="ARBA00022989"/>
    </source>
</evidence>
<dbReference type="PANTHER" id="PTHR22950">
    <property type="entry name" value="AMINO ACID TRANSPORTER"/>
    <property type="match status" value="1"/>
</dbReference>
<feature type="transmembrane region" description="Helical" evidence="5">
    <location>
        <begin position="272"/>
        <end position="296"/>
    </location>
</feature>
<feature type="transmembrane region" description="Helical" evidence="5">
    <location>
        <begin position="237"/>
        <end position="260"/>
    </location>
</feature>
<dbReference type="Proteomes" id="UP000186804">
    <property type="component" value="Unassembled WGS sequence"/>
</dbReference>
<evidence type="ECO:0000259" key="6">
    <source>
        <dbReference type="Pfam" id="PF01490"/>
    </source>
</evidence>
<keyword evidence="3 5" id="KW-1133">Transmembrane helix</keyword>
<dbReference type="GO" id="GO:0015179">
    <property type="term" value="F:L-amino acid transmembrane transporter activity"/>
    <property type="evidence" value="ECO:0007669"/>
    <property type="project" value="TreeGrafter"/>
</dbReference>
<dbReference type="AlphaFoldDB" id="A0A1J4MQ89"/>
<name>A0A1J4MQ89_9CRYT</name>
<evidence type="ECO:0000313" key="7">
    <source>
        <dbReference type="EMBL" id="OII76410.1"/>
    </source>
</evidence>
<protein>
    <submittedName>
        <fullName evidence="7">Transmembrane amino acid transporter protein</fullName>
    </submittedName>
</protein>
<sequence>MYSEGLTNKQDTSAITINETFESIEISSKSPGLGDISDICKKNTIYVELTIGFVTIFKAAMGTGILFSPKAFANSGYVSGTFLIIFYWFINVISIFTLLKCTNNMNYSYSEIATVAMGIPGRIMADLAITTTEISFTIVYISFITDNIQDIIAGIYNCLNDYMNYKPALITFIQLVLYIPLLCIDGVQSLGLIMILANICLIIGILSIIIYSSIELSNNILNGKSHLIPLYTNPNNAAGFIGIAAFLWVCAPVVLSYYNSLETLKSKLLFKWVYLFSIFLVLIFTLIFTFISTFAYGTNIFSPIILNLPFTIPAIIVKLLYILSVVFSLPLLLFPVKEIVKNYIIYILRHFNNKTLKPLNNYNIEVSSSISTIDFDKDENRLTLTNSNTNNLTILDKLKKVLLNCSIKMNKSTNNKVKSIEDNNKRIVHIFSSLIMILVSIFCTTMGYSFRNSLTNLVNIVGGVFCVPLNTILPSLFYLFIFKNKLNLGVVVFHSLIILIGILTSIHVIWYSIMNWNVTSENMCNLINSNKTIYF</sequence>
<accession>A0A1J4MQ89</accession>
<reference evidence="7 8" key="1">
    <citation type="submission" date="2016-10" db="EMBL/GenBank/DDBJ databases">
        <title>Reductive evolution of mitochondrial metabolism and differential evolution of invasion-related proteins in Cryptosporidium.</title>
        <authorList>
            <person name="Liu S."/>
            <person name="Roellig D.M."/>
            <person name="Guo Y."/>
            <person name="Li N."/>
            <person name="Frace M.A."/>
            <person name="Tang K."/>
            <person name="Zhang L."/>
            <person name="Feng Y."/>
            <person name="Xiao L."/>
        </authorList>
    </citation>
    <scope>NUCLEOTIDE SEQUENCE [LARGE SCALE GENOMIC DNA]</scope>
    <source>
        <strain evidence="7">30847</strain>
    </source>
</reference>
<feature type="transmembrane region" description="Helical" evidence="5">
    <location>
        <begin position="165"/>
        <end position="184"/>
    </location>
</feature>
<feature type="transmembrane region" description="Helical" evidence="5">
    <location>
        <begin position="79"/>
        <end position="102"/>
    </location>
</feature>
<comment type="caution">
    <text evidence="7">The sequence shown here is derived from an EMBL/GenBank/DDBJ whole genome shotgun (WGS) entry which is preliminary data.</text>
</comment>
<comment type="subcellular location">
    <subcellularLocation>
        <location evidence="1">Membrane</location>
        <topology evidence="1">Multi-pass membrane protein</topology>
    </subcellularLocation>
</comment>
<proteinExistence type="predicted"/>
<keyword evidence="2 5" id="KW-0812">Transmembrane</keyword>
<dbReference type="InterPro" id="IPR013057">
    <property type="entry name" value="AA_transpt_TM"/>
</dbReference>
<feature type="transmembrane region" description="Helical" evidence="5">
    <location>
        <begin position="460"/>
        <end position="481"/>
    </location>
</feature>
<dbReference type="GO" id="GO:0005774">
    <property type="term" value="C:vacuolar membrane"/>
    <property type="evidence" value="ECO:0007669"/>
    <property type="project" value="TreeGrafter"/>
</dbReference>
<dbReference type="EMBL" id="LRBS01000066">
    <property type="protein sequence ID" value="OII76410.1"/>
    <property type="molecule type" value="Genomic_DNA"/>
</dbReference>
<gene>
    <name evidence="7" type="ORF">cand_027010</name>
</gene>
<evidence type="ECO:0000256" key="4">
    <source>
        <dbReference type="ARBA" id="ARBA00023136"/>
    </source>
</evidence>
<organism evidence="7 8">
    <name type="scientific">Cryptosporidium andersoni</name>
    <dbReference type="NCBI Taxonomy" id="117008"/>
    <lineage>
        <taxon>Eukaryota</taxon>
        <taxon>Sar</taxon>
        <taxon>Alveolata</taxon>
        <taxon>Apicomplexa</taxon>
        <taxon>Conoidasida</taxon>
        <taxon>Coccidia</taxon>
        <taxon>Eucoccidiorida</taxon>
        <taxon>Eimeriorina</taxon>
        <taxon>Cryptosporidiidae</taxon>
        <taxon>Cryptosporidium</taxon>
    </lineage>
</organism>
<feature type="transmembrane region" description="Helical" evidence="5">
    <location>
        <begin position="308"/>
        <end position="334"/>
    </location>
</feature>
<feature type="transmembrane region" description="Helical" evidence="5">
    <location>
        <begin position="191"/>
        <end position="214"/>
    </location>
</feature>
<feature type="transmembrane region" description="Helical" evidence="5">
    <location>
        <begin position="427"/>
        <end position="448"/>
    </location>
</feature>
<evidence type="ECO:0000256" key="1">
    <source>
        <dbReference type="ARBA" id="ARBA00004141"/>
    </source>
</evidence>
<dbReference type="GeneID" id="92366885"/>
<dbReference type="PANTHER" id="PTHR22950:SF349">
    <property type="entry name" value="AMINO ACID TRANSPORTER TRANSMEMBRANE DOMAIN-CONTAINING PROTEIN"/>
    <property type="match status" value="1"/>
</dbReference>
<feature type="domain" description="Amino acid transporter transmembrane" evidence="6">
    <location>
        <begin position="51"/>
        <end position="513"/>
    </location>
</feature>
<evidence type="ECO:0000256" key="5">
    <source>
        <dbReference type="SAM" id="Phobius"/>
    </source>
</evidence>
<feature type="transmembrane region" description="Helical" evidence="5">
    <location>
        <begin position="45"/>
        <end position="67"/>
    </location>
</feature>
<dbReference type="Pfam" id="PF01490">
    <property type="entry name" value="Aa_trans"/>
    <property type="match status" value="1"/>
</dbReference>
<dbReference type="OrthoDB" id="1684102at2759"/>
<dbReference type="VEuPathDB" id="CryptoDB:cand_027010"/>
<keyword evidence="4 5" id="KW-0472">Membrane</keyword>
<keyword evidence="8" id="KW-1185">Reference proteome</keyword>
<feature type="transmembrane region" description="Helical" evidence="5">
    <location>
        <begin position="488"/>
        <end position="513"/>
    </location>
</feature>
<evidence type="ECO:0000256" key="2">
    <source>
        <dbReference type="ARBA" id="ARBA00022692"/>
    </source>
</evidence>
<dbReference type="RefSeq" id="XP_067068256.1">
    <property type="nucleotide sequence ID" value="XM_067212929.1"/>
</dbReference>
<feature type="transmembrane region" description="Helical" evidence="5">
    <location>
        <begin position="123"/>
        <end position="145"/>
    </location>
</feature>
<evidence type="ECO:0000313" key="8">
    <source>
        <dbReference type="Proteomes" id="UP000186804"/>
    </source>
</evidence>